<sequence length="235" mass="25111">MAGTRQRLISQYQNSVNLIALLETLIDTPMIAVLTGIAPLYALYDIDTMEGVQLDNIGKIVVQPRPDSFNDADIYQEGIFTLGNSLTTQPEFDINVGFGDIDNPLVGGRFDTAASSGLKLNDGDYKLVLKGKIHANNTTGTVQELEQFGMVMFGQYSLAFPYAGGVLVLFPYFINSVAIEVVRQTLTVAKGVELILAIQPNPKNGKVFGFNGGANIGGFGSSSDSNAGYGMIGLV</sequence>
<accession>A0A6J5LXB4</accession>
<dbReference type="InterPro" id="IPR021283">
    <property type="entry name" value="Phage_Wedge1"/>
</dbReference>
<name>A0A6J5LXB4_9CAUD</name>
<reference evidence="1" key="1">
    <citation type="submission" date="2020-04" db="EMBL/GenBank/DDBJ databases">
        <authorList>
            <person name="Chiriac C."/>
            <person name="Salcher M."/>
            <person name="Ghai R."/>
            <person name="Kavagutti S V."/>
        </authorList>
    </citation>
    <scope>NUCLEOTIDE SEQUENCE</scope>
</reference>
<evidence type="ECO:0000313" key="1">
    <source>
        <dbReference type="EMBL" id="CAB4139158.1"/>
    </source>
</evidence>
<proteinExistence type="predicted"/>
<gene>
    <name evidence="1" type="ORF">UFOVP338_19</name>
</gene>
<dbReference type="EMBL" id="LR796351">
    <property type="protein sequence ID" value="CAB4139158.1"/>
    <property type="molecule type" value="Genomic_DNA"/>
</dbReference>
<dbReference type="Pfam" id="PF11041">
    <property type="entry name" value="Phage_Wedge1"/>
    <property type="match status" value="1"/>
</dbReference>
<protein>
    <submittedName>
        <fullName evidence="1">Uncharacterized protein</fullName>
    </submittedName>
</protein>
<organism evidence="1">
    <name type="scientific">uncultured Caudovirales phage</name>
    <dbReference type="NCBI Taxonomy" id="2100421"/>
    <lineage>
        <taxon>Viruses</taxon>
        <taxon>Duplodnaviria</taxon>
        <taxon>Heunggongvirae</taxon>
        <taxon>Uroviricota</taxon>
        <taxon>Caudoviricetes</taxon>
        <taxon>Peduoviridae</taxon>
        <taxon>Maltschvirus</taxon>
        <taxon>Maltschvirus maltsch</taxon>
    </lineage>
</organism>